<dbReference type="Pfam" id="PF01850">
    <property type="entry name" value="PIN"/>
    <property type="match status" value="1"/>
</dbReference>
<evidence type="ECO:0000259" key="1">
    <source>
        <dbReference type="Pfam" id="PF01850"/>
    </source>
</evidence>
<reference evidence="2" key="1">
    <citation type="submission" date="2022-09" db="EMBL/GenBank/DDBJ databases">
        <title>Haloadaptaus new haloarchaeum isolated from saline soil.</title>
        <authorList>
            <person name="Duran-Viseras A."/>
            <person name="Sanchez-Porro C."/>
            <person name="Ventosa A."/>
        </authorList>
    </citation>
    <scope>NUCLEOTIDE SEQUENCE</scope>
    <source>
        <strain evidence="2">F3-133</strain>
    </source>
</reference>
<dbReference type="InterPro" id="IPR029060">
    <property type="entry name" value="PIN-like_dom_sf"/>
</dbReference>
<accession>A0A9Q4C5J9</accession>
<dbReference type="InterPro" id="IPR002716">
    <property type="entry name" value="PIN_dom"/>
</dbReference>
<dbReference type="Gene3D" id="3.40.50.1010">
    <property type="entry name" value="5'-nuclease"/>
    <property type="match status" value="1"/>
</dbReference>
<dbReference type="Proteomes" id="UP001149411">
    <property type="component" value="Unassembled WGS sequence"/>
</dbReference>
<dbReference type="PANTHER" id="PTHR42188:SF1">
    <property type="entry name" value="23S RRNA-SPECIFIC ENDONUCLEASE VAPC20"/>
    <property type="match status" value="1"/>
</dbReference>
<evidence type="ECO:0000313" key="2">
    <source>
        <dbReference type="EMBL" id="MCX2819858.1"/>
    </source>
</evidence>
<dbReference type="PANTHER" id="PTHR42188">
    <property type="entry name" value="23S RRNA-SPECIFIC ENDONUCLEASE VAPC20"/>
    <property type="match status" value="1"/>
</dbReference>
<protein>
    <submittedName>
        <fullName evidence="2">PIN domain-containing protein</fullName>
    </submittedName>
</protein>
<organism evidence="2 3">
    <name type="scientific">Halorutilus salinus</name>
    <dbReference type="NCBI Taxonomy" id="2487751"/>
    <lineage>
        <taxon>Archaea</taxon>
        <taxon>Methanobacteriati</taxon>
        <taxon>Methanobacteriota</taxon>
        <taxon>Stenosarchaea group</taxon>
        <taxon>Halobacteria</taxon>
        <taxon>Halorutilales</taxon>
        <taxon>Halorutilaceae</taxon>
        <taxon>Halorutilus</taxon>
    </lineage>
</organism>
<comment type="caution">
    <text evidence="2">The sequence shown here is derived from an EMBL/GenBank/DDBJ whole genome shotgun (WGS) entry which is preliminary data.</text>
</comment>
<keyword evidence="3" id="KW-1185">Reference proteome</keyword>
<sequence length="142" mass="15933">MPQAVVDTTVLFAAAYPRDTRHDEGVELLHGIDDGTLPNGVVLGYVVAETLNGLNEKGGHELATEFLTRLEENDRFRIRRTNADDFADAKATFCRYEALSFVDSLIVAYMRRKGFDYLYSFDDGFDATDVDRIVTATNPFEP</sequence>
<dbReference type="InterPro" id="IPR039018">
    <property type="entry name" value="VapC20-like"/>
</dbReference>
<proteinExistence type="predicted"/>
<dbReference type="AlphaFoldDB" id="A0A9Q4C5J9"/>
<dbReference type="SUPFAM" id="SSF88723">
    <property type="entry name" value="PIN domain-like"/>
    <property type="match status" value="1"/>
</dbReference>
<gene>
    <name evidence="2" type="ORF">EGH25_10900</name>
</gene>
<dbReference type="RefSeq" id="WP_266088507.1">
    <property type="nucleotide sequence ID" value="NZ_RKLV01000013.1"/>
</dbReference>
<dbReference type="GO" id="GO:0004521">
    <property type="term" value="F:RNA endonuclease activity"/>
    <property type="evidence" value="ECO:0007669"/>
    <property type="project" value="InterPro"/>
</dbReference>
<dbReference type="EMBL" id="RKLV01000013">
    <property type="protein sequence ID" value="MCX2819858.1"/>
    <property type="molecule type" value="Genomic_DNA"/>
</dbReference>
<evidence type="ECO:0000313" key="3">
    <source>
        <dbReference type="Proteomes" id="UP001149411"/>
    </source>
</evidence>
<dbReference type="GO" id="GO:0016075">
    <property type="term" value="P:rRNA catabolic process"/>
    <property type="evidence" value="ECO:0007669"/>
    <property type="project" value="TreeGrafter"/>
</dbReference>
<feature type="domain" description="PIN" evidence="1">
    <location>
        <begin position="5"/>
        <end position="129"/>
    </location>
</feature>
<name>A0A9Q4C5J9_9EURY</name>